<name>A0A512M579_9BACT</name>
<feature type="chain" id="PRO_5021986469" evidence="2">
    <location>
        <begin position="21"/>
        <end position="273"/>
    </location>
</feature>
<keyword evidence="4" id="KW-1185">Reference proteome</keyword>
<evidence type="ECO:0000313" key="4">
    <source>
        <dbReference type="Proteomes" id="UP000321577"/>
    </source>
</evidence>
<gene>
    <name evidence="3" type="ORF">BGE01nite_11850</name>
</gene>
<dbReference type="EMBL" id="BKAG01000006">
    <property type="protein sequence ID" value="GEP41894.1"/>
    <property type="molecule type" value="Genomic_DNA"/>
</dbReference>
<comment type="caution">
    <text evidence="3">The sequence shown here is derived from an EMBL/GenBank/DDBJ whole genome shotgun (WGS) entry which is preliminary data.</text>
</comment>
<feature type="transmembrane region" description="Helical" evidence="1">
    <location>
        <begin position="141"/>
        <end position="162"/>
    </location>
</feature>
<evidence type="ECO:0000256" key="2">
    <source>
        <dbReference type="SAM" id="SignalP"/>
    </source>
</evidence>
<keyword evidence="2" id="KW-0732">Signal</keyword>
<keyword evidence="1" id="KW-1133">Transmembrane helix</keyword>
<accession>A0A512M579</accession>
<organism evidence="3 4">
    <name type="scientific">Brevifollis gellanilyticus</name>
    <dbReference type="NCBI Taxonomy" id="748831"/>
    <lineage>
        <taxon>Bacteria</taxon>
        <taxon>Pseudomonadati</taxon>
        <taxon>Verrucomicrobiota</taxon>
        <taxon>Verrucomicrobiia</taxon>
        <taxon>Verrucomicrobiales</taxon>
        <taxon>Verrucomicrobiaceae</taxon>
    </lineage>
</organism>
<proteinExistence type="predicted"/>
<dbReference type="Proteomes" id="UP000321577">
    <property type="component" value="Unassembled WGS sequence"/>
</dbReference>
<keyword evidence="1" id="KW-0472">Membrane</keyword>
<dbReference type="AlphaFoldDB" id="A0A512M579"/>
<keyword evidence="1" id="KW-0812">Transmembrane</keyword>
<reference evidence="3 4" key="1">
    <citation type="submission" date="2019-07" db="EMBL/GenBank/DDBJ databases">
        <title>Whole genome shotgun sequence of Brevifollis gellanilyticus NBRC 108608.</title>
        <authorList>
            <person name="Hosoyama A."/>
            <person name="Uohara A."/>
            <person name="Ohji S."/>
            <person name="Ichikawa N."/>
        </authorList>
    </citation>
    <scope>NUCLEOTIDE SEQUENCE [LARGE SCALE GENOMIC DNA]</scope>
    <source>
        <strain evidence="3 4">NBRC 108608</strain>
    </source>
</reference>
<evidence type="ECO:0000313" key="3">
    <source>
        <dbReference type="EMBL" id="GEP41894.1"/>
    </source>
</evidence>
<protein>
    <submittedName>
        <fullName evidence="3">Uncharacterized protein</fullName>
    </submittedName>
</protein>
<feature type="signal peptide" evidence="2">
    <location>
        <begin position="1"/>
        <end position="20"/>
    </location>
</feature>
<sequence length="273" mass="30224">MNMRRKLTIISLLIAAVATAAFFLWPAKDADTLNVPLGVEQAAIITFSGPEISVAPYKWGVAVNVRIAQATEQPGRRVYDVRYIVNRDGTFDLKDYFVAVDGSSLASLPSFKFKGDAKLSKNLDTRIQETEAMRIDVGGRYYETAALLIVLWLVWLLLLVFYKRPRAASEPDSGPREPTLAELLRGFLTQLEAGTLTVADKARMEMLLLRRWRDELALGEVPMSTALSVIQDSSKTGDALRKIQHWLHHPASPVQRGEVASAVAPFIAEAKVS</sequence>
<evidence type="ECO:0000256" key="1">
    <source>
        <dbReference type="SAM" id="Phobius"/>
    </source>
</evidence>